<dbReference type="InterPro" id="IPR011701">
    <property type="entry name" value="MFS"/>
</dbReference>
<feature type="transmembrane region" description="Helical" evidence="6">
    <location>
        <begin position="12"/>
        <end position="34"/>
    </location>
</feature>
<dbReference type="GO" id="GO:0022857">
    <property type="term" value="F:transmembrane transporter activity"/>
    <property type="evidence" value="ECO:0007669"/>
    <property type="project" value="InterPro"/>
</dbReference>
<feature type="transmembrane region" description="Helical" evidence="6">
    <location>
        <begin position="293"/>
        <end position="310"/>
    </location>
</feature>
<dbReference type="RefSeq" id="WP_005800632.1">
    <property type="nucleotide sequence ID" value="NZ_JGCY01000261.1"/>
</dbReference>
<dbReference type="AlphaFoldDB" id="A0A015W2Z2"/>
<gene>
    <name evidence="7" type="ORF">M124_1415</name>
</gene>
<evidence type="ECO:0000313" key="8">
    <source>
        <dbReference type="Proteomes" id="UP000020529"/>
    </source>
</evidence>
<feature type="transmembrane region" description="Helical" evidence="6">
    <location>
        <begin position="78"/>
        <end position="97"/>
    </location>
</feature>
<evidence type="ECO:0000256" key="6">
    <source>
        <dbReference type="SAM" id="Phobius"/>
    </source>
</evidence>
<evidence type="ECO:0000256" key="2">
    <source>
        <dbReference type="ARBA" id="ARBA00022475"/>
    </source>
</evidence>
<keyword evidence="4 6" id="KW-1133">Transmembrane helix</keyword>
<dbReference type="PATRIC" id="fig|1339315.3.peg.2193"/>
<dbReference type="SUPFAM" id="SSF103473">
    <property type="entry name" value="MFS general substrate transporter"/>
    <property type="match status" value="1"/>
</dbReference>
<feature type="transmembrane region" description="Helical" evidence="6">
    <location>
        <begin position="261"/>
        <end position="281"/>
    </location>
</feature>
<evidence type="ECO:0000256" key="3">
    <source>
        <dbReference type="ARBA" id="ARBA00022692"/>
    </source>
</evidence>
<protein>
    <submittedName>
        <fullName evidence="7">Major Facilitator Superfamily protein</fullName>
    </submittedName>
</protein>
<proteinExistence type="predicted"/>
<dbReference type="Gene3D" id="1.20.1250.20">
    <property type="entry name" value="MFS general substrate transporter like domains"/>
    <property type="match status" value="2"/>
</dbReference>
<dbReference type="GO" id="GO:0005886">
    <property type="term" value="C:plasma membrane"/>
    <property type="evidence" value="ECO:0007669"/>
    <property type="project" value="UniProtKB-SubCell"/>
</dbReference>
<feature type="transmembrane region" description="Helical" evidence="6">
    <location>
        <begin position="366"/>
        <end position="388"/>
    </location>
</feature>
<feature type="transmembrane region" description="Helical" evidence="6">
    <location>
        <begin position="400"/>
        <end position="417"/>
    </location>
</feature>
<comment type="subcellular location">
    <subcellularLocation>
        <location evidence="1">Cell inner membrane</location>
        <topology evidence="1">Multi-pass membrane protein</topology>
    </subcellularLocation>
</comment>
<dbReference type="Pfam" id="PF07690">
    <property type="entry name" value="MFS_1"/>
    <property type="match status" value="1"/>
</dbReference>
<comment type="caution">
    <text evidence="7">The sequence shown here is derived from an EMBL/GenBank/DDBJ whole genome shotgun (WGS) entry which is preliminary data.</text>
</comment>
<feature type="transmembrane region" description="Helical" evidence="6">
    <location>
        <begin position="103"/>
        <end position="124"/>
    </location>
</feature>
<dbReference type="Proteomes" id="UP000020529">
    <property type="component" value="Unassembled WGS sequence"/>
</dbReference>
<dbReference type="PANTHER" id="PTHR43702:SF3">
    <property type="entry name" value="PROTEIN TSGA"/>
    <property type="match status" value="1"/>
</dbReference>
<feature type="transmembrane region" description="Helical" evidence="6">
    <location>
        <begin position="177"/>
        <end position="198"/>
    </location>
</feature>
<evidence type="ECO:0000256" key="4">
    <source>
        <dbReference type="ARBA" id="ARBA00022989"/>
    </source>
</evidence>
<name>A0A015W2Z2_BACFG</name>
<feature type="transmembrane region" description="Helical" evidence="6">
    <location>
        <begin position="330"/>
        <end position="354"/>
    </location>
</feature>
<feature type="transmembrane region" description="Helical" evidence="6">
    <location>
        <begin position="144"/>
        <end position="165"/>
    </location>
</feature>
<sequence>MSEQKKQWGAIIIMIALFAMIAFVTNLCSPMAVIVKNDFGASNVLSQIGNYGNFIAYLVMGIPAGMLIAKFGYKKTALIGLFVGIIGILVQWLSGHVGKESAFLVYLIGAFITGFTMCILNCVVNPMLNLLGGGGNKGNQLIQIGGVFNSSAAVAVYIIMGALIGDASKAHIADATPALMIALAIFIIGFIVILFTKIQEPEQAPVDTSLIKGAMKYRHFVLGILAIFLYMGIEVGTPTYILQYLSSAPDATTPGLGMDAGIVGLIVAVYWLMMLVGRFVGGTIAGKISSRKMITTVSIASIILVSFGMFAPTDITVSVPGIDWAKLELIWAEVPIGIFAFLLVGLCTSVMWGGIFNMAVEGLGKYTAIASGIFMTMVFGCAVMVAIQGWLADLTTYMDSYWIVLFCAAYILFYALVGSKNVNTEKQ</sequence>
<keyword evidence="3 6" id="KW-0812">Transmembrane</keyword>
<dbReference type="InterPro" id="IPR050375">
    <property type="entry name" value="MFS_TsgA-like"/>
</dbReference>
<organism evidence="7 8">
    <name type="scientific">Bacteroides fragilis str. 3988T(B)14</name>
    <dbReference type="NCBI Taxonomy" id="1339315"/>
    <lineage>
        <taxon>Bacteria</taxon>
        <taxon>Pseudomonadati</taxon>
        <taxon>Bacteroidota</taxon>
        <taxon>Bacteroidia</taxon>
        <taxon>Bacteroidales</taxon>
        <taxon>Bacteroidaceae</taxon>
        <taxon>Bacteroides</taxon>
    </lineage>
</organism>
<dbReference type="InterPro" id="IPR036259">
    <property type="entry name" value="MFS_trans_sf"/>
</dbReference>
<keyword evidence="2" id="KW-1003">Cell membrane</keyword>
<feature type="transmembrane region" description="Helical" evidence="6">
    <location>
        <begin position="219"/>
        <end position="241"/>
    </location>
</feature>
<accession>A0A015W2Z2</accession>
<evidence type="ECO:0000256" key="5">
    <source>
        <dbReference type="ARBA" id="ARBA00023136"/>
    </source>
</evidence>
<keyword evidence="5 6" id="KW-0472">Membrane</keyword>
<dbReference type="PANTHER" id="PTHR43702">
    <property type="entry name" value="L-FUCOSE-PROTON SYMPORTER"/>
    <property type="match status" value="1"/>
</dbReference>
<reference evidence="7 8" key="1">
    <citation type="submission" date="2014-02" db="EMBL/GenBank/DDBJ databases">
        <authorList>
            <person name="Sears C."/>
            <person name="Carroll K."/>
            <person name="Sack B.R."/>
            <person name="Qadri F."/>
            <person name="Myers L.L."/>
            <person name="Chung G.-T."/>
            <person name="Escheverria P."/>
            <person name="Fraser C.M."/>
            <person name="Sadzewicz L."/>
            <person name="Shefchek K.A."/>
            <person name="Tallon L."/>
            <person name="Das S.P."/>
            <person name="Daugherty S."/>
            <person name="Mongodin E.F."/>
        </authorList>
    </citation>
    <scope>NUCLEOTIDE SEQUENCE [LARGE SCALE GENOMIC DNA]</scope>
    <source>
        <strain evidence="8">3988T(B)14</strain>
    </source>
</reference>
<evidence type="ECO:0000256" key="1">
    <source>
        <dbReference type="ARBA" id="ARBA00004429"/>
    </source>
</evidence>
<dbReference type="EMBL" id="JGCY01000261">
    <property type="protein sequence ID" value="EXY74835.1"/>
    <property type="molecule type" value="Genomic_DNA"/>
</dbReference>
<evidence type="ECO:0000313" key="7">
    <source>
        <dbReference type="EMBL" id="EXY74835.1"/>
    </source>
</evidence>
<feature type="transmembrane region" description="Helical" evidence="6">
    <location>
        <begin position="54"/>
        <end position="71"/>
    </location>
</feature>